<comment type="caution">
    <text evidence="1">The sequence shown here is derived from an EMBL/GenBank/DDBJ whole genome shotgun (WGS) entry which is preliminary data.</text>
</comment>
<evidence type="ECO:0000313" key="2">
    <source>
        <dbReference type="Proteomes" id="UP001497535"/>
    </source>
</evidence>
<protein>
    <submittedName>
        <fullName evidence="1">Uncharacterized protein</fullName>
    </submittedName>
</protein>
<dbReference type="Proteomes" id="UP001497535">
    <property type="component" value="Unassembled WGS sequence"/>
</dbReference>
<gene>
    <name evidence="1" type="ORF">MENTE1834_LOCUS36823</name>
</gene>
<name>A0ACB1ADN7_MELEN</name>
<accession>A0ACB1ADN7</accession>
<evidence type="ECO:0000313" key="1">
    <source>
        <dbReference type="EMBL" id="CAK5089126.1"/>
    </source>
</evidence>
<keyword evidence="2" id="KW-1185">Reference proteome</keyword>
<dbReference type="EMBL" id="CAVMJV010000076">
    <property type="protein sequence ID" value="CAK5089126.1"/>
    <property type="molecule type" value="Genomic_DNA"/>
</dbReference>
<proteinExistence type="predicted"/>
<reference evidence="1" key="1">
    <citation type="submission" date="2023-11" db="EMBL/GenBank/DDBJ databases">
        <authorList>
            <person name="Poullet M."/>
        </authorList>
    </citation>
    <scope>NUCLEOTIDE SEQUENCE</scope>
    <source>
        <strain evidence="1">E1834</strain>
    </source>
</reference>
<organism evidence="1 2">
    <name type="scientific">Meloidogyne enterolobii</name>
    <name type="common">Root-knot nematode worm</name>
    <name type="synonym">Meloidogyne mayaguensis</name>
    <dbReference type="NCBI Taxonomy" id="390850"/>
    <lineage>
        <taxon>Eukaryota</taxon>
        <taxon>Metazoa</taxon>
        <taxon>Ecdysozoa</taxon>
        <taxon>Nematoda</taxon>
        <taxon>Chromadorea</taxon>
        <taxon>Rhabditida</taxon>
        <taxon>Tylenchina</taxon>
        <taxon>Tylenchomorpha</taxon>
        <taxon>Tylenchoidea</taxon>
        <taxon>Meloidogynidae</taxon>
        <taxon>Meloidogyninae</taxon>
        <taxon>Meloidogyne</taxon>
    </lineage>
</organism>
<sequence length="1292" mass="147795">MGSYAERLDQSLKILENVSVDSTDSKLQPTSSLKSRRNPKISFECEKHALSEFSILLTNLDSLGAVGNQQISREKLSRAIAVLFQFINHPEQSLRFLADQILDEIFRKFVLKFQAPKVIAYLLTELDKKKSPGRLICSVLQKLSWVAVYTRAHRAEVYNAHFLCGMIQCIQSLDDSVQQAIQRYFPAIFDFFGPFISASHTERATELFNVAMKNLSSGGVKNRAASTVISCLAKFVPSILHKSFYQLSDIILQGRDDDEQHQHEIAGALNTLSVILPFVLENINQNLAFMLKNLLCRVLCCLYSRGNEVVLASLEFLQKFVSKHQQFRDSIQQLAQFDPLFVQMLGSEERSISKSNIYCVDEQRPSCSKIETMSCFSMRTGYSLSRPASAWNSLQDLLAEQKMLGLNLDEQASDEPEQSKGTVDDAEENYLKIDENLHENDDNVSINSAELFVDPLMNCLHQQQKSIRSSSWSLSQKSKNLKSNDGTLSMRTRTNTTSGLLTPISIISRSVGQKSFEDQQYTSSVVSSEENQGILEFLPDNFCNTGVNFWIYSSLFIAKKFLLAGKGRIRSNREVRVSQKIIALNYISDSLLMESSLIHQPIFDSDGQHYSLLDLHLYIGNDDDNLAIASLNFFFNVEKCCFFNDPSQFDKFFVEKSKLIWYLKKTLHCQRNSNRLKGIFQIFINSIPFLCSTESLLLASCEYAINAVDIDYFRVKAVRAEFISKIKWSYTSPQIRQKLLNEFCRVFLVQLFDKDPRVQKATLDVLPLFVLNIDLCQNTNIFAPFSLPHCLESHSPLPVIIGLTDKQHSFFQTKICDENFFFIFNKIYSLTMDQFFDKKFGFVSALEVLINNFPQNYFSLINEKQFGGKTKEKERSLTNSQRGEMPSVYSMFLLLLDFAENIICSLEEFGVVIRLITKLFSAISTYLINQNSTLNNTSTLLQLWNLCQTNTENAQQLSKSKLPNNTNCIERCLLLYLRTLNLFYSIVAEEKVRRHKLLLHRTGLIAEGFVSNAAFLLSNPSSLILPEKSDYFSTTAKSLSNTTSPNAKAINLSFLLGSTSQHHGRRQLTSYSNSVVLTSLEMHLRNSYKSFLESLKPDLHSRFLDLFNSTMDGFCTFLEFAEFSLIRPFIDELVIFLRILMDISSENSARLVSQLIKSAFSINYFSLKPIHSNPLCQIKIWEELTDCNNGSFLFSFWFLFVPFKAAPLELSKFIQSFNTFIKFSHFSEFSSLLLEEMSGWMHSNRMKLPLVTIVDETQQEQMNRLLHQFEPFLSHLLKLYPLTNSNRTRKSV</sequence>